<dbReference type="RefSeq" id="XP_002628098.1">
    <property type="nucleotide sequence ID" value="XM_002628052.2"/>
</dbReference>
<comment type="catalytic activity">
    <reaction evidence="1">
        <text>7-[(3S)-3-amino-3-carboxypropyl]wyosine(37) in tRNA(Phe) + S-adenosyl-L-methionine = 7-[(3S)-(3-amino-3-methoxycarbonyl)propyl]wyosine(37) in tRNA(Phe) + S-adenosyl-L-homocysteine</text>
        <dbReference type="Rhea" id="RHEA:36903"/>
        <dbReference type="Rhea" id="RHEA-COMP:10379"/>
        <dbReference type="Rhea" id="RHEA-COMP:11844"/>
        <dbReference type="ChEBI" id="CHEBI:57856"/>
        <dbReference type="ChEBI" id="CHEBI:59789"/>
        <dbReference type="ChEBI" id="CHEBI:73543"/>
        <dbReference type="ChEBI" id="CHEBI:74275"/>
        <dbReference type="EC" id="2.1.1.290"/>
    </reaction>
</comment>
<dbReference type="Pfam" id="PF13621">
    <property type="entry name" value="Cupin_8"/>
    <property type="match status" value="1"/>
</dbReference>
<evidence type="ECO:0000256" key="14">
    <source>
        <dbReference type="ARBA" id="ARBA00030847"/>
    </source>
</evidence>
<evidence type="ECO:0000313" key="17">
    <source>
        <dbReference type="EMBL" id="OAT04458.1"/>
    </source>
</evidence>
<dbReference type="InterPro" id="IPR003347">
    <property type="entry name" value="JmjC_dom"/>
</dbReference>
<comment type="similarity">
    <text evidence="3">Belongs to the methyltransferase superfamily. LCMT family.</text>
</comment>
<dbReference type="EC" id="2.1.1.290" evidence="5"/>
<dbReference type="SMART" id="SM00558">
    <property type="entry name" value="JmjC"/>
    <property type="match status" value="1"/>
</dbReference>
<dbReference type="Pfam" id="PF13418">
    <property type="entry name" value="Beta-prop_TYW4"/>
    <property type="match status" value="1"/>
</dbReference>
<dbReference type="GeneID" id="8507576"/>
<evidence type="ECO:0000313" key="18">
    <source>
        <dbReference type="Proteomes" id="UP000002038"/>
    </source>
</evidence>
<dbReference type="EMBL" id="GG657449">
    <property type="protein sequence ID" value="OAT04458.1"/>
    <property type="molecule type" value="Genomic_DNA"/>
</dbReference>
<evidence type="ECO:0000256" key="7">
    <source>
        <dbReference type="ARBA" id="ARBA00022603"/>
    </source>
</evidence>
<dbReference type="GO" id="GO:0031591">
    <property type="term" value="P:wybutosine biosynthetic process"/>
    <property type="evidence" value="ECO:0007669"/>
    <property type="project" value="TreeGrafter"/>
</dbReference>
<evidence type="ECO:0000256" key="15">
    <source>
        <dbReference type="ARBA" id="ARBA00049250"/>
    </source>
</evidence>
<dbReference type="InterPro" id="IPR015915">
    <property type="entry name" value="Kelch-typ_b-propeller"/>
</dbReference>
<dbReference type="Gene3D" id="2.120.10.80">
    <property type="entry name" value="Kelch-type beta propeller"/>
    <property type="match status" value="1"/>
</dbReference>
<reference evidence="18" key="1">
    <citation type="journal article" date="2015" name="PLoS Genet.">
        <title>The dynamic genome and transcriptome of the human fungal pathogen Blastomyces and close relative Emmonsia.</title>
        <authorList>
            <person name="Munoz J.F."/>
            <person name="Gauthier G.M."/>
            <person name="Desjardins C.A."/>
            <person name="Gallo J.E."/>
            <person name="Holder J."/>
            <person name="Sullivan T.D."/>
            <person name="Marty A.J."/>
            <person name="Carmen J.C."/>
            <person name="Chen Z."/>
            <person name="Ding L."/>
            <person name="Gujja S."/>
            <person name="Magrini V."/>
            <person name="Misas E."/>
            <person name="Mitreva M."/>
            <person name="Priest M."/>
            <person name="Saif S."/>
            <person name="Whiston E.A."/>
            <person name="Young S."/>
            <person name="Zeng Q."/>
            <person name="Goldman W.E."/>
            <person name="Mardis E.R."/>
            <person name="Taylor J.W."/>
            <person name="McEwen J.G."/>
            <person name="Clay O.K."/>
            <person name="Klein B.S."/>
            <person name="Cuomo C.A."/>
        </authorList>
    </citation>
    <scope>NUCLEOTIDE SEQUENCE [LARGE SCALE GENOMIC DNA]</scope>
    <source>
        <strain evidence="18">SLH14081</strain>
    </source>
</reference>
<dbReference type="SUPFAM" id="SSF117281">
    <property type="entry name" value="Kelch motif"/>
    <property type="match status" value="1"/>
</dbReference>
<dbReference type="InterPro" id="IPR029063">
    <property type="entry name" value="SAM-dependent_MTases_sf"/>
</dbReference>
<dbReference type="PANTHER" id="PTHR46529:SF1">
    <property type="entry name" value="TRNA WYBUTOSINE-SYNTHESIZING PROTEIN 4"/>
    <property type="match status" value="1"/>
</dbReference>
<dbReference type="KEGG" id="bgh:BDBG_01006"/>
<accession>A0A179UAY0</accession>
<evidence type="ECO:0000256" key="11">
    <source>
        <dbReference type="ARBA" id="ARBA00025588"/>
    </source>
</evidence>
<dbReference type="UniPathway" id="UPA00375"/>
<name>A0A179UAY0_BLAGS</name>
<evidence type="ECO:0000256" key="8">
    <source>
        <dbReference type="ARBA" id="ARBA00022679"/>
    </source>
</evidence>
<dbReference type="FunFam" id="2.60.120.650:FF:000043">
    <property type="entry name" value="tRNA wybutosine-synthesizing protein 4"/>
    <property type="match status" value="1"/>
</dbReference>
<dbReference type="Pfam" id="PF04072">
    <property type="entry name" value="LCM"/>
    <property type="match status" value="1"/>
</dbReference>
<keyword evidence="18" id="KW-1185">Reference proteome</keyword>
<feature type="domain" description="JmjC" evidence="16">
    <location>
        <begin position="819"/>
        <end position="976"/>
    </location>
</feature>
<dbReference type="PANTHER" id="PTHR46529">
    <property type="entry name" value="TRNA WYBUTOSINE-SYNTHESIZING PROTEIN 4"/>
    <property type="match status" value="1"/>
</dbReference>
<evidence type="ECO:0000256" key="10">
    <source>
        <dbReference type="ARBA" id="ARBA00022694"/>
    </source>
</evidence>
<proteinExistence type="inferred from homology"/>
<dbReference type="SUPFAM" id="SSF53335">
    <property type="entry name" value="S-adenosyl-L-methionine-dependent methyltransferases"/>
    <property type="match status" value="1"/>
</dbReference>
<keyword evidence="8" id="KW-0808">Transferase</keyword>
<sequence>MAPKITKAERDATLVMETNSASTVSKRSVERLYYPEPHFFRHFVKKPLRRSPLVNRGYWLRMRAVETSVRRFLEEPSEHQKAIVNLGCGFDPLPFQFLSRDAALCQNAIFVDIDHHKLMLKKRDIVTQCAALRGLLSDVQLTAETGSVLMRSKEYVGIGCDLGDLQKLEAALKDVVGLDKASILCIAEVSITYMEVKLADALIRFMPKLSKDVNFCLLEQYFPEGPDHPFAATMMKDFIKLQCPLHSIHQYPSLTQQEQRFRDSGWANAKATNLWEFWNDPACLSDDDRLSLDAVEAFDEWEEFALFASHHFLLFSTTRRTETKSIPPREAGESQTKPKPLALTRLCSPKQTSKRRFGAVVPTTAHTFGLHGGLGKHTRLSSTDEYAISKTNTAPGEMPPLDVEARMCHTITQFDGQDCLLVGGRAAPSKAMADCWLRSSAQWRRTDSLPIPIYRHCATTVNFGADDPYVLICGGKTGNGDVLSTWLLWNVSKGWQEVNIANQSPPARFGASTANIDGQSGVLFGGISRYGVILDDFWIWKLVKSNDGRIHVELDDITESMRASNHLYKWLGRFGASITTTSRGCFIIGGITSHCCTPQDYEIMFLDINSLNTLDLSPKTPLLAASGSGVECNGPRPLFVGHSSCKVGDDDVLIVGGGALCFSFGIYWNEYTWLLQRAGPNATNRWSLCEPSTNGEEASTPDEVSKAMHSQPNGHASELEIIPRISISTAREFQIIVENAKPVILSGLDIGSCTKSWTKEYLEKAIGRDRKVVVHEASSENMNFQIKNFSYVTKEFGTFIDEIYDGSRQYLRAISSINPSERPTNLAQDFPGLQGDFHLPPELVLVSENAHSSPLRLSGPVILWLHYDVMANILCQVQGDKRLILYPPSDALRLGFAPGASSSSINLFQNISDTSPKSPPDTHPHEARLKPGDILFIPPLWLHTANPTNGVSVAVNVFFRNINKGYAAGRDVYGNRDLQAYERGRVEVDKIARSFDGLPRDMARFYIERLADELRRKAHS</sequence>
<evidence type="ECO:0000256" key="12">
    <source>
        <dbReference type="ARBA" id="ARBA00029750"/>
    </source>
</evidence>
<evidence type="ECO:0000256" key="1">
    <source>
        <dbReference type="ARBA" id="ARBA00001806"/>
    </source>
</evidence>
<dbReference type="VEuPathDB" id="FungiDB:BDBG_01006"/>
<comment type="function">
    <text evidence="11">Probable S-adenosyl-L-methionine-dependent methyltransferase that acts as a component of the wybutosine biosynthesis pathway. Wybutosine is a hyper modified guanosine with a tricyclic base found at the 3'-position adjacent to the anticodon of eukaryotic phenylalanine tRNA. May methylate the carboxyl group of leucine residues to form alpha-leucine ester residues.</text>
</comment>
<evidence type="ECO:0000256" key="6">
    <source>
        <dbReference type="ARBA" id="ARBA00018045"/>
    </source>
</evidence>
<keyword evidence="9" id="KW-0949">S-adenosyl-L-methionine</keyword>
<keyword evidence="10" id="KW-0819">tRNA processing</keyword>
<evidence type="ECO:0000256" key="4">
    <source>
        <dbReference type="ARBA" id="ARBA00012155"/>
    </source>
</evidence>
<dbReference type="Proteomes" id="UP000002038">
    <property type="component" value="Unassembled WGS sequence"/>
</dbReference>
<evidence type="ECO:0000256" key="9">
    <source>
        <dbReference type="ARBA" id="ARBA00022691"/>
    </source>
</evidence>
<dbReference type="STRING" id="559298.A0A179UAY0"/>
<evidence type="ECO:0000256" key="13">
    <source>
        <dbReference type="ARBA" id="ARBA00030231"/>
    </source>
</evidence>
<protein>
    <recommendedName>
        <fullName evidence="6">tRNA wybutosine-synthesizing protein 4</fullName>
        <ecNumber evidence="5">2.1.1.290</ecNumber>
        <ecNumber evidence="4">2.3.1.231</ecNumber>
    </recommendedName>
    <alternativeName>
        <fullName evidence="13">Leucine carboxyl methyltransferase 2</fullName>
    </alternativeName>
    <alternativeName>
        <fullName evidence="14">tRNA(Phe) (7-(3-amino-3-(methoxycarbonyl)propyl)wyosine(37)-N)-methoxycarbonyltransferase</fullName>
    </alternativeName>
    <alternativeName>
        <fullName evidence="12">tRNA(Phe) (7-(3-amino-3-carboxypropyl)wyosine(37)-O)-methyltransferase</fullName>
    </alternativeName>
</protein>
<evidence type="ECO:0000256" key="2">
    <source>
        <dbReference type="ARBA" id="ARBA00004797"/>
    </source>
</evidence>
<dbReference type="Gene3D" id="6.10.140.1470">
    <property type="match status" value="1"/>
</dbReference>
<keyword evidence="7 17" id="KW-0489">Methyltransferase</keyword>
<dbReference type="SUPFAM" id="SSF51197">
    <property type="entry name" value="Clavaminate synthase-like"/>
    <property type="match status" value="1"/>
</dbReference>
<dbReference type="InterPro" id="IPR041667">
    <property type="entry name" value="Cupin_8"/>
</dbReference>
<evidence type="ECO:0000256" key="5">
    <source>
        <dbReference type="ARBA" id="ARBA00012779"/>
    </source>
</evidence>
<comment type="catalytic activity">
    <reaction evidence="15">
        <text>7-[(3S)-(3-amino-3-methoxycarbonyl)propyl]wyosine(37) in tRNA(Phe) + S-adenosyl-L-methionine + CO2 = wybutosine(37) in tRNA(Phe) + S-adenosyl-L-homocysteine + 2 H(+)</text>
        <dbReference type="Rhea" id="RHEA:37119"/>
        <dbReference type="Rhea" id="RHEA-COMP:11844"/>
        <dbReference type="Rhea" id="RHEA-COMP:11847"/>
        <dbReference type="ChEBI" id="CHEBI:15378"/>
        <dbReference type="ChEBI" id="CHEBI:16526"/>
        <dbReference type="ChEBI" id="CHEBI:57856"/>
        <dbReference type="ChEBI" id="CHEBI:59789"/>
        <dbReference type="ChEBI" id="CHEBI:73544"/>
        <dbReference type="ChEBI" id="CHEBI:74275"/>
        <dbReference type="EC" id="2.3.1.231"/>
    </reaction>
</comment>
<organism evidence="17 18">
    <name type="scientific">Blastomyces gilchristii (strain SLH14081)</name>
    <name type="common">Blastomyces dermatitidis</name>
    <dbReference type="NCBI Taxonomy" id="559298"/>
    <lineage>
        <taxon>Eukaryota</taxon>
        <taxon>Fungi</taxon>
        <taxon>Dikarya</taxon>
        <taxon>Ascomycota</taxon>
        <taxon>Pezizomycotina</taxon>
        <taxon>Eurotiomycetes</taxon>
        <taxon>Eurotiomycetidae</taxon>
        <taxon>Onygenales</taxon>
        <taxon>Ajellomycetaceae</taxon>
        <taxon>Blastomyces</taxon>
    </lineage>
</organism>
<dbReference type="AlphaFoldDB" id="A0A179UAY0"/>
<dbReference type="EC" id="2.3.1.231" evidence="4"/>
<dbReference type="PROSITE" id="PS51184">
    <property type="entry name" value="JMJC"/>
    <property type="match status" value="1"/>
</dbReference>
<dbReference type="Gene3D" id="2.60.120.650">
    <property type="entry name" value="Cupin"/>
    <property type="match status" value="1"/>
</dbReference>
<evidence type="ECO:0000256" key="3">
    <source>
        <dbReference type="ARBA" id="ARBA00010703"/>
    </source>
</evidence>
<dbReference type="GO" id="GO:0030488">
    <property type="term" value="P:tRNA methylation"/>
    <property type="evidence" value="ECO:0007669"/>
    <property type="project" value="TreeGrafter"/>
</dbReference>
<gene>
    <name evidence="17" type="ORF">BDBG_01006</name>
</gene>
<dbReference type="OrthoDB" id="47172at2759"/>
<comment type="pathway">
    <text evidence="2">tRNA modification; wybutosine-tRNA(Phe) biosynthesis.</text>
</comment>
<dbReference type="GO" id="GO:0008175">
    <property type="term" value="F:tRNA methyltransferase activity"/>
    <property type="evidence" value="ECO:0007669"/>
    <property type="project" value="TreeGrafter"/>
</dbReference>
<dbReference type="InterPro" id="IPR007213">
    <property type="entry name" value="Ppm1/Ppm2/Tcmp"/>
</dbReference>
<dbReference type="Gene3D" id="3.40.50.150">
    <property type="entry name" value="Vaccinia Virus protein VP39"/>
    <property type="match status" value="1"/>
</dbReference>
<evidence type="ECO:0000259" key="16">
    <source>
        <dbReference type="PROSITE" id="PS51184"/>
    </source>
</evidence>